<feature type="transmembrane region" description="Helical" evidence="13">
    <location>
        <begin position="64"/>
        <end position="84"/>
    </location>
</feature>
<feature type="transmembrane region" description="Helical" evidence="13">
    <location>
        <begin position="132"/>
        <end position="152"/>
    </location>
</feature>
<keyword evidence="15" id="KW-1185">Reference proteome</keyword>
<evidence type="ECO:0000256" key="8">
    <source>
        <dbReference type="ARBA" id="ARBA00022989"/>
    </source>
</evidence>
<evidence type="ECO:0000256" key="3">
    <source>
        <dbReference type="ARBA" id="ARBA00022448"/>
    </source>
</evidence>
<dbReference type="PANTHER" id="PTHR31462">
    <property type="entry name" value="ENDOSOMAL/LYSOSOMAL POTASSIUM CHANNEL TMEM175"/>
    <property type="match status" value="1"/>
</dbReference>
<evidence type="ECO:0000256" key="13">
    <source>
        <dbReference type="SAM" id="Phobius"/>
    </source>
</evidence>
<dbReference type="Pfam" id="PF06736">
    <property type="entry name" value="TMEM175"/>
    <property type="match status" value="1"/>
</dbReference>
<keyword evidence="10 13" id="KW-0472">Membrane</keyword>
<feature type="transmembrane region" description="Helical" evidence="13">
    <location>
        <begin position="173"/>
        <end position="193"/>
    </location>
</feature>
<comment type="catalytic activity">
    <reaction evidence="12">
        <text>K(+)(in) = K(+)(out)</text>
        <dbReference type="Rhea" id="RHEA:29463"/>
        <dbReference type="ChEBI" id="CHEBI:29103"/>
    </reaction>
</comment>
<evidence type="ECO:0000256" key="1">
    <source>
        <dbReference type="ARBA" id="ARBA00004141"/>
    </source>
</evidence>
<keyword evidence="4" id="KW-0633">Potassium transport</keyword>
<feature type="transmembrane region" description="Helical" evidence="13">
    <location>
        <begin position="199"/>
        <end position="217"/>
    </location>
</feature>
<dbReference type="GO" id="GO:0015252">
    <property type="term" value="F:proton channel activity"/>
    <property type="evidence" value="ECO:0007669"/>
    <property type="project" value="InterPro"/>
</dbReference>
<comment type="subcellular location">
    <subcellularLocation>
        <location evidence="1">Membrane</location>
        <topology evidence="1">Multi-pass membrane protein</topology>
    </subcellularLocation>
</comment>
<evidence type="ECO:0000256" key="5">
    <source>
        <dbReference type="ARBA" id="ARBA00022692"/>
    </source>
</evidence>
<dbReference type="STRING" id="582667.SAMN05192568_10449"/>
<keyword evidence="3" id="KW-0813">Transport</keyword>
<feature type="transmembrane region" description="Helical" evidence="13">
    <location>
        <begin position="96"/>
        <end position="120"/>
    </location>
</feature>
<evidence type="ECO:0000256" key="12">
    <source>
        <dbReference type="ARBA" id="ARBA00034430"/>
    </source>
</evidence>
<dbReference type="GO" id="GO:0016020">
    <property type="term" value="C:membrane"/>
    <property type="evidence" value="ECO:0007669"/>
    <property type="project" value="UniProtKB-SubCell"/>
</dbReference>
<name>A0A1I4SP48_9HYPH</name>
<dbReference type="RefSeq" id="WP_092045779.1">
    <property type="nucleotide sequence ID" value="NZ_FOTK01000044.1"/>
</dbReference>
<evidence type="ECO:0000256" key="9">
    <source>
        <dbReference type="ARBA" id="ARBA00023065"/>
    </source>
</evidence>
<proteinExistence type="inferred from homology"/>
<evidence type="ECO:0000256" key="7">
    <source>
        <dbReference type="ARBA" id="ARBA00022958"/>
    </source>
</evidence>
<keyword evidence="11" id="KW-0407">Ion channel</keyword>
<dbReference type="GO" id="GO:0005267">
    <property type="term" value="F:potassium channel activity"/>
    <property type="evidence" value="ECO:0007669"/>
    <property type="project" value="UniProtKB-KW"/>
</dbReference>
<dbReference type="EMBL" id="FOTK01000044">
    <property type="protein sequence ID" value="SFM66254.1"/>
    <property type="molecule type" value="Genomic_DNA"/>
</dbReference>
<evidence type="ECO:0000256" key="4">
    <source>
        <dbReference type="ARBA" id="ARBA00022538"/>
    </source>
</evidence>
<evidence type="ECO:0000256" key="6">
    <source>
        <dbReference type="ARBA" id="ARBA00022826"/>
    </source>
</evidence>
<keyword evidence="5 13" id="KW-0812">Transmembrane</keyword>
<evidence type="ECO:0000256" key="10">
    <source>
        <dbReference type="ARBA" id="ARBA00023136"/>
    </source>
</evidence>
<evidence type="ECO:0000313" key="14">
    <source>
        <dbReference type="EMBL" id="SFM66254.1"/>
    </source>
</evidence>
<dbReference type="InterPro" id="IPR010617">
    <property type="entry name" value="TMEM175-like"/>
</dbReference>
<keyword evidence="8 13" id="KW-1133">Transmembrane helix</keyword>
<comment type="similarity">
    <text evidence="2">Belongs to the TMEM175 family.</text>
</comment>
<evidence type="ECO:0000256" key="11">
    <source>
        <dbReference type="ARBA" id="ARBA00023303"/>
    </source>
</evidence>
<dbReference type="Proteomes" id="UP000199048">
    <property type="component" value="Unassembled WGS sequence"/>
</dbReference>
<dbReference type="PANTHER" id="PTHR31462:SF5">
    <property type="entry name" value="ENDOSOMAL_LYSOSOMAL PROTON CHANNEL TMEM175"/>
    <property type="match status" value="1"/>
</dbReference>
<keyword evidence="6" id="KW-0631">Potassium channel</keyword>
<protein>
    <submittedName>
        <fullName evidence="14">Uncharacterized membrane protein</fullName>
    </submittedName>
</protein>
<gene>
    <name evidence="14" type="ORF">SAMN05192568_10449</name>
</gene>
<keyword evidence="9" id="KW-0406">Ion transport</keyword>
<evidence type="ECO:0000313" key="15">
    <source>
        <dbReference type="Proteomes" id="UP000199048"/>
    </source>
</evidence>
<sequence>MTDAAEAIAEAIPRPEEEPPPARIEAFSDGVFAIIITLLVLDLRVPREEALGGQSLDAALMRQWPLYAAYVLSFLQVGVVWSNHHTMFHYIRRSDHVLLVLNLLLLLCVAVLPFTTAMLAEYARAGHAERQLAAMVYSGALCAAGLFFSAMWQHALRAGLVSARADQHRLQSLRFHWMLVPLLYGLAFVIAWVDARLSIVIYIVLLVYYALPGPSVVRWQTRRGARLAALR</sequence>
<dbReference type="OrthoDB" id="7626281at2"/>
<organism evidence="14 15">
    <name type="scientific">Methylobacterium pseudosasicola</name>
    <dbReference type="NCBI Taxonomy" id="582667"/>
    <lineage>
        <taxon>Bacteria</taxon>
        <taxon>Pseudomonadati</taxon>
        <taxon>Pseudomonadota</taxon>
        <taxon>Alphaproteobacteria</taxon>
        <taxon>Hyphomicrobiales</taxon>
        <taxon>Methylobacteriaceae</taxon>
        <taxon>Methylobacterium</taxon>
    </lineage>
</organism>
<keyword evidence="7" id="KW-0630">Potassium</keyword>
<reference evidence="15" key="1">
    <citation type="submission" date="2016-10" db="EMBL/GenBank/DDBJ databases">
        <authorList>
            <person name="Varghese N."/>
            <person name="Submissions S."/>
        </authorList>
    </citation>
    <scope>NUCLEOTIDE SEQUENCE [LARGE SCALE GENOMIC DNA]</scope>
    <source>
        <strain evidence="15">BL36</strain>
    </source>
</reference>
<evidence type="ECO:0000256" key="2">
    <source>
        <dbReference type="ARBA" id="ARBA00006920"/>
    </source>
</evidence>
<dbReference type="AlphaFoldDB" id="A0A1I4SP48"/>
<accession>A0A1I4SP48</accession>